<feature type="compositionally biased region" description="Polar residues" evidence="5">
    <location>
        <begin position="266"/>
        <end position="275"/>
    </location>
</feature>
<evidence type="ECO:0000313" key="7">
    <source>
        <dbReference type="EMBL" id="KAF0036698.1"/>
    </source>
</evidence>
<accession>A0A6A4SX62</accession>
<evidence type="ECO:0000256" key="2">
    <source>
        <dbReference type="ARBA" id="ARBA00023157"/>
    </source>
</evidence>
<keyword evidence="1" id="KW-0732">Signal</keyword>
<comment type="caution">
    <text evidence="7">The sequence shown here is derived from an EMBL/GenBank/DDBJ whole genome shotgun (WGS) entry which is preliminary data.</text>
</comment>
<reference evidence="7 8" key="1">
    <citation type="submission" date="2019-06" db="EMBL/GenBank/DDBJ databases">
        <title>Draft genomes of female and male turbot (Scophthalmus maximus).</title>
        <authorList>
            <person name="Xu H."/>
            <person name="Xu X.-W."/>
            <person name="Shao C."/>
            <person name="Chen S."/>
        </authorList>
    </citation>
    <scope>NUCLEOTIDE SEQUENCE [LARGE SCALE GENOMIC DNA]</scope>
    <source>
        <strain evidence="7">Ysfricsl-2016a</strain>
        <tissue evidence="7">Blood</tissue>
    </source>
</reference>
<dbReference type="PANTHER" id="PTHR12207:SF31">
    <property type="entry name" value="V-SET AND TRANSMEMBRANE DOMAIN-CONTAINING PROTEIN 2-LIKE PROTEIN"/>
    <property type="match status" value="1"/>
</dbReference>
<dbReference type="EMBL" id="VEVO01000010">
    <property type="protein sequence ID" value="KAF0036698.1"/>
    <property type="molecule type" value="Genomic_DNA"/>
</dbReference>
<organism evidence="7 8">
    <name type="scientific">Scophthalmus maximus</name>
    <name type="common">Turbot</name>
    <name type="synonym">Psetta maxima</name>
    <dbReference type="NCBI Taxonomy" id="52904"/>
    <lineage>
        <taxon>Eukaryota</taxon>
        <taxon>Metazoa</taxon>
        <taxon>Chordata</taxon>
        <taxon>Craniata</taxon>
        <taxon>Vertebrata</taxon>
        <taxon>Euteleostomi</taxon>
        <taxon>Actinopterygii</taxon>
        <taxon>Neopterygii</taxon>
        <taxon>Teleostei</taxon>
        <taxon>Neoteleostei</taxon>
        <taxon>Acanthomorphata</taxon>
        <taxon>Carangaria</taxon>
        <taxon>Pleuronectiformes</taxon>
        <taxon>Pleuronectoidei</taxon>
        <taxon>Scophthalmidae</taxon>
        <taxon>Scophthalmus</taxon>
    </lineage>
</organism>
<protein>
    <recommendedName>
        <fullName evidence="4">V-set and transmembrane domain-containing protein 2-like protein</fullName>
    </recommendedName>
</protein>
<dbReference type="InterPro" id="IPR013106">
    <property type="entry name" value="Ig_V-set"/>
</dbReference>
<proteinExistence type="predicted"/>
<evidence type="ECO:0000313" key="8">
    <source>
        <dbReference type="Proteomes" id="UP000438429"/>
    </source>
</evidence>
<feature type="domain" description="Ig-like" evidence="6">
    <location>
        <begin position="60"/>
        <end position="176"/>
    </location>
</feature>
<evidence type="ECO:0000259" key="6">
    <source>
        <dbReference type="PROSITE" id="PS50835"/>
    </source>
</evidence>
<dbReference type="GO" id="GO:0016020">
    <property type="term" value="C:membrane"/>
    <property type="evidence" value="ECO:0007669"/>
    <property type="project" value="TreeGrafter"/>
</dbReference>
<dbReference type="Gene3D" id="2.60.40.10">
    <property type="entry name" value="Immunoglobulins"/>
    <property type="match status" value="1"/>
</dbReference>
<dbReference type="GO" id="GO:0043524">
    <property type="term" value="P:negative regulation of neuron apoptotic process"/>
    <property type="evidence" value="ECO:0007669"/>
    <property type="project" value="UniProtKB-ARBA"/>
</dbReference>
<dbReference type="PANTHER" id="PTHR12207">
    <property type="entry name" value="V-SET AND TRANSMEMBRANE DOMAIN-CONTAINING PROTEIN"/>
    <property type="match status" value="1"/>
</dbReference>
<dbReference type="GO" id="GO:0005576">
    <property type="term" value="C:extracellular region"/>
    <property type="evidence" value="ECO:0007669"/>
    <property type="project" value="UniProtKB-ARBA"/>
</dbReference>
<dbReference type="InterPro" id="IPR036179">
    <property type="entry name" value="Ig-like_dom_sf"/>
</dbReference>
<dbReference type="InterPro" id="IPR051102">
    <property type="entry name" value="IgSF_V-set/TM_domain"/>
</dbReference>
<feature type="compositionally biased region" description="Basic and acidic residues" evidence="5">
    <location>
        <begin position="251"/>
        <end position="265"/>
    </location>
</feature>
<dbReference type="PROSITE" id="PS50835">
    <property type="entry name" value="IG_LIKE"/>
    <property type="match status" value="1"/>
</dbReference>
<dbReference type="FunFam" id="2.60.40.10:FF:000735">
    <property type="entry name" value="V-set and transmembrane domain containing 2 like"/>
    <property type="match status" value="1"/>
</dbReference>
<keyword evidence="3" id="KW-0393">Immunoglobulin domain</keyword>
<evidence type="ECO:0000256" key="5">
    <source>
        <dbReference type="SAM" id="MobiDB-lite"/>
    </source>
</evidence>
<dbReference type="Pfam" id="PF07686">
    <property type="entry name" value="V-set"/>
    <property type="match status" value="1"/>
</dbReference>
<evidence type="ECO:0000256" key="1">
    <source>
        <dbReference type="ARBA" id="ARBA00022729"/>
    </source>
</evidence>
<dbReference type="InterPro" id="IPR013783">
    <property type="entry name" value="Ig-like_fold"/>
</dbReference>
<name>A0A6A4SX62_SCOMX</name>
<dbReference type="SUPFAM" id="SSF48726">
    <property type="entry name" value="Immunoglobulin"/>
    <property type="match status" value="1"/>
</dbReference>
<feature type="region of interest" description="Disordered" evidence="5">
    <location>
        <begin position="189"/>
        <end position="275"/>
    </location>
</feature>
<gene>
    <name evidence="7" type="ORF">F2P81_012010</name>
</gene>
<dbReference type="SMART" id="SM00409">
    <property type="entry name" value="IG"/>
    <property type="match status" value="1"/>
</dbReference>
<evidence type="ECO:0000256" key="4">
    <source>
        <dbReference type="ARBA" id="ARBA00070407"/>
    </source>
</evidence>
<evidence type="ECO:0000256" key="3">
    <source>
        <dbReference type="ARBA" id="ARBA00023319"/>
    </source>
</evidence>
<dbReference type="InterPro" id="IPR007110">
    <property type="entry name" value="Ig-like_dom"/>
</dbReference>
<dbReference type="InterPro" id="IPR003599">
    <property type="entry name" value="Ig_sub"/>
</dbReference>
<dbReference type="Proteomes" id="UP000438429">
    <property type="component" value="Unassembled WGS sequence"/>
</dbReference>
<dbReference type="AlphaFoldDB" id="A0A6A4SX62"/>
<sequence length="275" mass="30551">MHDRTLTRTSKGSVTHFLNFGGQFTKVELKRKREAKLHHCYKCENGTVLSKSSAFEKLSSMFTEVPHDMTAQRGQDVEMACSFRGAGMPSYSLEIQWWYIRNHLDWTDRQPWTTNEVAPEEEMPKDATKISVVKVVGSNISHKLRLSRVKPSDEGTYECRVIDFSGDAGARHHRVRAYLQVVPPGDIIDGAHGDNFEAADETKRGGGDGDSHGHHQNHGHHQEHSKRPSSPARHGHGHGGGGSGQQQSAGRELRKRDADSDHGDNDCTNEPSCAP</sequence>
<keyword evidence="2" id="KW-1015">Disulfide bond</keyword>
<feature type="compositionally biased region" description="Basic and acidic residues" evidence="5">
    <location>
        <begin position="189"/>
        <end position="213"/>
    </location>
</feature>